<name>A0A9W6LIJ6_9ACTN</name>
<reference evidence="1" key="1">
    <citation type="submission" date="2022-12" db="EMBL/GenBank/DDBJ databases">
        <title>Reference genome sequencing for broad-spectrum identification of bacterial and archaeal isolates by mass spectrometry.</title>
        <authorList>
            <person name="Sekiguchi Y."/>
            <person name="Tourlousse D.M."/>
        </authorList>
    </citation>
    <scope>NUCLEOTIDE SEQUENCE</scope>
    <source>
        <strain evidence="1">LLR39Z86</strain>
    </source>
</reference>
<dbReference type="EMBL" id="BSDT01000001">
    <property type="protein sequence ID" value="GLI43741.1"/>
    <property type="molecule type" value="Genomic_DNA"/>
</dbReference>
<accession>A0A9W6LIJ6</accession>
<protein>
    <submittedName>
        <fullName evidence="1">Uncharacterized protein</fullName>
    </submittedName>
</protein>
<organism evidence="1 2">
    <name type="scientific">Glycomyces algeriensis</name>
    <dbReference type="NCBI Taxonomy" id="256037"/>
    <lineage>
        <taxon>Bacteria</taxon>
        <taxon>Bacillati</taxon>
        <taxon>Actinomycetota</taxon>
        <taxon>Actinomycetes</taxon>
        <taxon>Glycomycetales</taxon>
        <taxon>Glycomycetaceae</taxon>
        <taxon>Glycomyces</taxon>
    </lineage>
</organism>
<sequence length="64" mass="6949">MQCCPFCGWPDDDPVTTVSRHRSASGVTVWTRCICGSLQTRILRGAVMEVCARSRLSGHPAATL</sequence>
<evidence type="ECO:0000313" key="1">
    <source>
        <dbReference type="EMBL" id="GLI43741.1"/>
    </source>
</evidence>
<proteinExistence type="predicted"/>
<dbReference type="Proteomes" id="UP001144313">
    <property type="component" value="Unassembled WGS sequence"/>
</dbReference>
<evidence type="ECO:0000313" key="2">
    <source>
        <dbReference type="Proteomes" id="UP001144313"/>
    </source>
</evidence>
<keyword evidence="2" id="KW-1185">Reference proteome</keyword>
<dbReference type="AlphaFoldDB" id="A0A9W6LIJ6"/>
<gene>
    <name evidence="1" type="ORF">GALLR39Z86_35910</name>
</gene>
<comment type="caution">
    <text evidence="1">The sequence shown here is derived from an EMBL/GenBank/DDBJ whole genome shotgun (WGS) entry which is preliminary data.</text>
</comment>